<name>A0A026WCA5_OOCBI</name>
<feature type="region of interest" description="Disordered" evidence="1">
    <location>
        <begin position="138"/>
        <end position="166"/>
    </location>
</feature>
<keyword evidence="3" id="KW-1185">Reference proteome</keyword>
<reference evidence="2 3" key="1">
    <citation type="journal article" date="2014" name="Curr. Biol.">
        <title>The genome of the clonal raider ant Cerapachys biroi.</title>
        <authorList>
            <person name="Oxley P.R."/>
            <person name="Ji L."/>
            <person name="Fetter-Pruneda I."/>
            <person name="McKenzie S.K."/>
            <person name="Li C."/>
            <person name="Hu H."/>
            <person name="Zhang G."/>
            <person name="Kronauer D.J."/>
        </authorList>
    </citation>
    <scope>NUCLEOTIDE SEQUENCE [LARGE SCALE GENOMIC DNA]</scope>
</reference>
<evidence type="ECO:0000313" key="3">
    <source>
        <dbReference type="Proteomes" id="UP000053097"/>
    </source>
</evidence>
<dbReference type="EMBL" id="KK107321">
    <property type="protein sequence ID" value="EZA52669.1"/>
    <property type="molecule type" value="Genomic_DNA"/>
</dbReference>
<feature type="compositionally biased region" description="Basic and acidic residues" evidence="1">
    <location>
        <begin position="157"/>
        <end position="166"/>
    </location>
</feature>
<feature type="compositionally biased region" description="Polar residues" evidence="1">
    <location>
        <begin position="41"/>
        <end position="52"/>
    </location>
</feature>
<accession>A0A026WCA5</accession>
<feature type="region of interest" description="Disordered" evidence="1">
    <location>
        <begin position="1"/>
        <end position="58"/>
    </location>
</feature>
<gene>
    <name evidence="2" type="ORF">X777_07050</name>
</gene>
<dbReference type="Proteomes" id="UP000053097">
    <property type="component" value="Unassembled WGS sequence"/>
</dbReference>
<evidence type="ECO:0000313" key="2">
    <source>
        <dbReference type="EMBL" id="EZA52669.1"/>
    </source>
</evidence>
<sequence length="166" mass="17928">IDPEEEADRSSVPTDWQPPGAPGVGCLEPRVSPFNRFEGTRPSSHVHQQPTDRPTDRSIRARGCIHFRPSKNNPSTTRSIVSRVATYMLLVTGTTECATLGQPFGSDGGNGGPIPIARRWRSHGGGFAFSARFAVAGGRRAGQSIRPSDVENSAFPETRRGDDRST</sequence>
<protein>
    <submittedName>
        <fullName evidence="2">Uncharacterized protein</fullName>
    </submittedName>
</protein>
<organism evidence="2 3">
    <name type="scientific">Ooceraea biroi</name>
    <name type="common">Clonal raider ant</name>
    <name type="synonym">Cerapachys biroi</name>
    <dbReference type="NCBI Taxonomy" id="2015173"/>
    <lineage>
        <taxon>Eukaryota</taxon>
        <taxon>Metazoa</taxon>
        <taxon>Ecdysozoa</taxon>
        <taxon>Arthropoda</taxon>
        <taxon>Hexapoda</taxon>
        <taxon>Insecta</taxon>
        <taxon>Pterygota</taxon>
        <taxon>Neoptera</taxon>
        <taxon>Endopterygota</taxon>
        <taxon>Hymenoptera</taxon>
        <taxon>Apocrita</taxon>
        <taxon>Aculeata</taxon>
        <taxon>Formicoidea</taxon>
        <taxon>Formicidae</taxon>
        <taxon>Dorylinae</taxon>
        <taxon>Ooceraea</taxon>
    </lineage>
</organism>
<proteinExistence type="predicted"/>
<feature type="non-terminal residue" evidence="2">
    <location>
        <position position="1"/>
    </location>
</feature>
<dbReference type="AlphaFoldDB" id="A0A026WCA5"/>
<evidence type="ECO:0000256" key="1">
    <source>
        <dbReference type="SAM" id="MobiDB-lite"/>
    </source>
</evidence>